<dbReference type="EMBL" id="JAROBZ020000001">
    <property type="protein sequence ID" value="MFB3167066.1"/>
    <property type="molecule type" value="Genomic_DNA"/>
</dbReference>
<sequence length="201" mass="21348">MENQLKELFGAWIQAIGTVTAAVGSTPSLNEDTQENLNLWGNVLQGTGNALIADAQEGFTLEKLGNEVQAIGNTTVVAGILLNISEENKLKLDINGNLLQAVGGGIALPEDLLDEPSTIRTLNIAGNVLQIVGNSMQALAGAEELKSIRENKDKFKGYRENNESKQDSSSEELAISGSWIQAVGSVISAIAQTKESIEEIN</sequence>
<dbReference type="Proteomes" id="UP001241748">
    <property type="component" value="Unassembled WGS sequence"/>
</dbReference>
<dbReference type="Pfam" id="PF22116">
    <property type="entry name" value="DUF6944"/>
    <property type="match status" value="1"/>
</dbReference>
<keyword evidence="2" id="KW-1185">Reference proteome</keyword>
<accession>A0ABV4YRC6</accession>
<name>A0ABV4YRC6_9BACI</name>
<reference evidence="1 2" key="1">
    <citation type="submission" date="2024-05" db="EMBL/GenBank/DDBJ databases">
        <authorList>
            <person name="Venkateswaran K."/>
        </authorList>
    </citation>
    <scope>NUCLEOTIDE SEQUENCE [LARGE SCALE GENOMIC DNA]</scope>
    <source>
        <strain evidence="1 2">179-C4-2-HS</strain>
    </source>
</reference>
<organism evidence="1 2">
    <name type="scientific">Neobacillus driksii</name>
    <dbReference type="NCBI Taxonomy" id="3035913"/>
    <lineage>
        <taxon>Bacteria</taxon>
        <taxon>Bacillati</taxon>
        <taxon>Bacillota</taxon>
        <taxon>Bacilli</taxon>
        <taxon>Bacillales</taxon>
        <taxon>Bacillaceae</taxon>
        <taxon>Neobacillus</taxon>
    </lineage>
</organism>
<evidence type="ECO:0000313" key="2">
    <source>
        <dbReference type="Proteomes" id="UP001241748"/>
    </source>
</evidence>
<evidence type="ECO:0000313" key="1">
    <source>
        <dbReference type="EMBL" id="MFB3167066.1"/>
    </source>
</evidence>
<comment type="caution">
    <text evidence="1">The sequence shown here is derived from an EMBL/GenBank/DDBJ whole genome shotgun (WGS) entry which is preliminary data.</text>
</comment>
<dbReference type="InterPro" id="IPR054224">
    <property type="entry name" value="DUF6944"/>
</dbReference>
<dbReference type="RefSeq" id="WP_306076743.1">
    <property type="nucleotide sequence ID" value="NZ_JAROBZ020000001.1"/>
</dbReference>
<protein>
    <submittedName>
        <fullName evidence="1">Uncharacterized protein</fullName>
    </submittedName>
</protein>
<gene>
    <name evidence="1" type="ORF">P5G62_008070</name>
</gene>
<proteinExistence type="predicted"/>